<dbReference type="CDD" id="cd00586">
    <property type="entry name" value="4HBT"/>
    <property type="match status" value="1"/>
</dbReference>
<dbReference type="Proteomes" id="UP000298264">
    <property type="component" value="Unassembled WGS sequence"/>
</dbReference>
<dbReference type="PANTHER" id="PTHR31793:SF24">
    <property type="entry name" value="LONG-CHAIN ACYL-COA THIOESTERASE FADM"/>
    <property type="match status" value="1"/>
</dbReference>
<evidence type="ECO:0000313" key="1">
    <source>
        <dbReference type="EMBL" id="TGN14328.1"/>
    </source>
</evidence>
<name>A0A4R9LV02_9LEPT</name>
<proteinExistence type="predicted"/>
<dbReference type="GO" id="GO:0047617">
    <property type="term" value="F:fatty acyl-CoA hydrolase activity"/>
    <property type="evidence" value="ECO:0007669"/>
    <property type="project" value="TreeGrafter"/>
</dbReference>
<dbReference type="OrthoDB" id="9799036at2"/>
<evidence type="ECO:0000313" key="2">
    <source>
        <dbReference type="Proteomes" id="UP000298264"/>
    </source>
</evidence>
<organism evidence="1 2">
    <name type="scientific">Leptospira ilyithenensis</name>
    <dbReference type="NCBI Taxonomy" id="2484901"/>
    <lineage>
        <taxon>Bacteria</taxon>
        <taxon>Pseudomonadati</taxon>
        <taxon>Spirochaetota</taxon>
        <taxon>Spirochaetia</taxon>
        <taxon>Leptospirales</taxon>
        <taxon>Leptospiraceae</taxon>
        <taxon>Leptospira</taxon>
    </lineage>
</organism>
<dbReference type="InterPro" id="IPR029069">
    <property type="entry name" value="HotDog_dom_sf"/>
</dbReference>
<dbReference type="SUPFAM" id="SSF54637">
    <property type="entry name" value="Thioesterase/thiol ester dehydrase-isomerase"/>
    <property type="match status" value="1"/>
</dbReference>
<sequence>MISTTSFPIQIRWADIDQNHHLRHSVYYDYGAIARIQFLSNYGLTSSKFTELKTGPILFREEAIFKREIHFEDKITINAVLTKARPDFSRWSIQHSIIKNEDILAAVINVDGAWIDTEIRKLIVPSEFVKEAFSKFPKAPQFEVLD</sequence>
<dbReference type="AlphaFoldDB" id="A0A4R9LV02"/>
<dbReference type="Gene3D" id="3.10.129.10">
    <property type="entry name" value="Hotdog Thioesterase"/>
    <property type="match status" value="1"/>
</dbReference>
<dbReference type="EMBL" id="RQHV01000007">
    <property type="protein sequence ID" value="TGN14328.1"/>
    <property type="molecule type" value="Genomic_DNA"/>
</dbReference>
<protein>
    <submittedName>
        <fullName evidence="1">Thioesterase</fullName>
    </submittedName>
</protein>
<dbReference type="InterPro" id="IPR050563">
    <property type="entry name" value="4-hydroxybenzoyl-CoA_TE"/>
</dbReference>
<gene>
    <name evidence="1" type="ORF">EHS11_02305</name>
</gene>
<comment type="caution">
    <text evidence="1">The sequence shown here is derived from an EMBL/GenBank/DDBJ whole genome shotgun (WGS) entry which is preliminary data.</text>
</comment>
<reference evidence="1" key="1">
    <citation type="journal article" date="2019" name="PLoS Negl. Trop. Dis.">
        <title>Revisiting the worldwide diversity of Leptospira species in the environment.</title>
        <authorList>
            <person name="Vincent A.T."/>
            <person name="Schiettekatte O."/>
            <person name="Bourhy P."/>
            <person name="Veyrier F.J."/>
            <person name="Picardeau M."/>
        </authorList>
    </citation>
    <scope>NUCLEOTIDE SEQUENCE [LARGE SCALE GENOMIC DNA]</scope>
    <source>
        <strain evidence="1">201400974</strain>
    </source>
</reference>
<dbReference type="RefSeq" id="WP_135762807.1">
    <property type="nucleotide sequence ID" value="NZ_RQHV01000007.1"/>
</dbReference>
<keyword evidence="2" id="KW-1185">Reference proteome</keyword>
<dbReference type="Pfam" id="PF13279">
    <property type="entry name" value="4HBT_2"/>
    <property type="match status" value="1"/>
</dbReference>
<dbReference type="PANTHER" id="PTHR31793">
    <property type="entry name" value="4-HYDROXYBENZOYL-COA THIOESTERASE FAMILY MEMBER"/>
    <property type="match status" value="1"/>
</dbReference>
<accession>A0A4R9LV02</accession>